<keyword evidence="1" id="KW-0732">Signal</keyword>
<accession>A0A1I5DWS5</accession>
<feature type="signal peptide" evidence="1">
    <location>
        <begin position="1"/>
        <end position="23"/>
    </location>
</feature>
<dbReference type="AlphaFoldDB" id="A0A1I5DWS5"/>
<evidence type="ECO:0000256" key="1">
    <source>
        <dbReference type="SAM" id="SignalP"/>
    </source>
</evidence>
<reference evidence="3" key="1">
    <citation type="submission" date="2016-10" db="EMBL/GenBank/DDBJ databases">
        <authorList>
            <person name="Varghese N."/>
            <person name="Submissions S."/>
        </authorList>
    </citation>
    <scope>NUCLEOTIDE SEQUENCE [LARGE SCALE GENOMIC DNA]</scope>
    <source>
        <strain evidence="3">DSM 15282</strain>
    </source>
</reference>
<evidence type="ECO:0000313" key="2">
    <source>
        <dbReference type="EMBL" id="SFO03211.1"/>
    </source>
</evidence>
<evidence type="ECO:0008006" key="4">
    <source>
        <dbReference type="Google" id="ProtNLM"/>
    </source>
</evidence>
<gene>
    <name evidence="2" type="ORF">SAMN04488519_103165</name>
</gene>
<evidence type="ECO:0000313" key="3">
    <source>
        <dbReference type="Proteomes" id="UP000199564"/>
    </source>
</evidence>
<organism evidence="2 3">
    <name type="scientific">Algoriphagus ornithinivorans</name>
    <dbReference type="NCBI Taxonomy" id="226506"/>
    <lineage>
        <taxon>Bacteria</taxon>
        <taxon>Pseudomonadati</taxon>
        <taxon>Bacteroidota</taxon>
        <taxon>Cytophagia</taxon>
        <taxon>Cytophagales</taxon>
        <taxon>Cyclobacteriaceae</taxon>
        <taxon>Algoriphagus</taxon>
    </lineage>
</organism>
<dbReference type="EMBL" id="FOVW01000003">
    <property type="protein sequence ID" value="SFO03211.1"/>
    <property type="molecule type" value="Genomic_DNA"/>
</dbReference>
<proteinExistence type="predicted"/>
<name>A0A1I5DWS5_9BACT</name>
<keyword evidence="3" id="KW-1185">Reference proteome</keyword>
<dbReference type="STRING" id="226506.SAMN04488519_103165"/>
<feature type="chain" id="PRO_5011510465" description="Secreted protein" evidence="1">
    <location>
        <begin position="24"/>
        <end position="74"/>
    </location>
</feature>
<protein>
    <recommendedName>
        <fullName evidence="4">Secreted protein</fullName>
    </recommendedName>
</protein>
<dbReference type="Proteomes" id="UP000199564">
    <property type="component" value="Unassembled WGS sequence"/>
</dbReference>
<sequence length="74" mass="8009">MKKLKISLIALCLGLMGYFPISAQTFEIDNPWPETPEENLCRCKADGCYGGNLISFRARCGQGDCSASSSNCPS</sequence>